<name>A0ABS0FCC9_9FLAO</name>
<dbReference type="InterPro" id="IPR008969">
    <property type="entry name" value="CarboxyPept-like_regulatory"/>
</dbReference>
<sequence>MKKFLLLFILFAIQLSAQTYTIEGKVQDSDNKSLENATVSLLKQKDSSVVNFTGTNNNGSFSFKIPKQKEPTFLQISNDKFRMFSKKYESIDQNLEIGLVKLERDLSSDIEEVKIIASPVKIKKDTVEYNASYLKVDPNDKIDKLLEQIPGVETDEDGKMTVNGKPINKILINGKPLFNKDGKIAMETIPADLIKKIQITTSKSKEEELTGRTPKSDSLTINFNIDEKNNKGNIKNFNLGYGTDNRYDVKGLLAKFKQETNFALIAGSNNINISDFSVDGFFENNNRNKSANGRTASSGILRTSMIGANYSDKIGDNFDLDKFSLEYKEGNLDTYSKTSRTTFLPDYKLDNNSERRGNSDKKTFSFNTDATIALDKRTNVTFSTNFSNNTTDNTNESSVFTLRDDVLLNSNKSSYRGNNIGNIFKPKIGLIKKFEKPNRSLSASVSNTFSENKNTNFNLQETIFYQSPDQNDYRNQLSKNKNSNNLFSANFKYYEPVSDSATVSVEVNYDLQKLNKELVVNDFDAGTNDYSEFNSLLSNTLNQNNNLLNTGISYNLNKSKYNFRAGTNLNTTRLNVNSIYNLQHYSFQRNFILPEYDLMLNYKFNKTTSLRISNSANFIVPQVSYLNPYIDISDPLITIQGNPDLKSTWQNSTNINFSTMNIARGINFYSRLGFNYTDNDIVNYSFYDDSGKQFSTYENISGNKRANFSTSLTKTYKWNGNKLDLSPSFAANYSFRKGFIDATEFTNNIYTLSPRFGVNLNLKDLMNLRASYGINYSSSHYTNYRIDKTNTARQNFSLRLTNYFFNKTLFFSNDFTFTKNSNIAADFNRNSYFWNSSVNYQFYKKQMMLKLSVNDLLNQRQNATRTIGDNYVEDREELILKRYFMLSLIVNLNTFGGK</sequence>
<dbReference type="SUPFAM" id="SSF49464">
    <property type="entry name" value="Carboxypeptidase regulatory domain-like"/>
    <property type="match status" value="1"/>
</dbReference>
<feature type="chain" id="PRO_5046109060" evidence="1">
    <location>
        <begin position="18"/>
        <end position="898"/>
    </location>
</feature>
<evidence type="ECO:0000256" key="1">
    <source>
        <dbReference type="SAM" id="SignalP"/>
    </source>
</evidence>
<evidence type="ECO:0000313" key="4">
    <source>
        <dbReference type="Proteomes" id="UP000660070"/>
    </source>
</evidence>
<dbReference type="RefSeq" id="WP_196079863.1">
    <property type="nucleotide sequence ID" value="NZ_JADPVI010000002.1"/>
</dbReference>
<evidence type="ECO:0000259" key="2">
    <source>
        <dbReference type="Pfam" id="PF14905"/>
    </source>
</evidence>
<organism evidence="3 4">
    <name type="scientific">Kaistella gelatinilytica</name>
    <dbReference type="NCBI Taxonomy" id="2787636"/>
    <lineage>
        <taxon>Bacteria</taxon>
        <taxon>Pseudomonadati</taxon>
        <taxon>Bacteroidota</taxon>
        <taxon>Flavobacteriia</taxon>
        <taxon>Flavobacteriales</taxon>
        <taxon>Weeksellaceae</taxon>
        <taxon>Chryseobacterium group</taxon>
        <taxon>Kaistella</taxon>
    </lineage>
</organism>
<reference evidence="3 4" key="1">
    <citation type="submission" date="2020-11" db="EMBL/GenBank/DDBJ databases">
        <title>Kaistella gelatinilytica sp. nov., a flavobacterium isolated from Antarctic Soil.</title>
        <authorList>
            <person name="Li J."/>
        </authorList>
    </citation>
    <scope>NUCLEOTIDE SEQUENCE [LARGE SCALE GENOMIC DNA]</scope>
    <source>
        <strain evidence="3 4">G5-32</strain>
    </source>
</reference>
<dbReference type="EMBL" id="JADPVI010000002">
    <property type="protein sequence ID" value="MBF8457363.1"/>
    <property type="molecule type" value="Genomic_DNA"/>
</dbReference>
<accession>A0ABS0FCC9</accession>
<protein>
    <submittedName>
        <fullName evidence="3">Outer membrane beta-barrel protein</fullName>
    </submittedName>
</protein>
<evidence type="ECO:0000313" key="3">
    <source>
        <dbReference type="EMBL" id="MBF8457363.1"/>
    </source>
</evidence>
<gene>
    <name evidence="3" type="ORF">IV494_09240</name>
</gene>
<dbReference type="Proteomes" id="UP000660070">
    <property type="component" value="Unassembled WGS sequence"/>
</dbReference>
<feature type="domain" description="Outer membrane protein beta-barrel" evidence="2">
    <location>
        <begin position="432"/>
        <end position="721"/>
    </location>
</feature>
<keyword evidence="4" id="KW-1185">Reference proteome</keyword>
<keyword evidence="1" id="KW-0732">Signal</keyword>
<comment type="caution">
    <text evidence="3">The sequence shown here is derived from an EMBL/GenBank/DDBJ whole genome shotgun (WGS) entry which is preliminary data.</text>
</comment>
<feature type="signal peptide" evidence="1">
    <location>
        <begin position="1"/>
        <end position="17"/>
    </location>
</feature>
<proteinExistence type="predicted"/>
<dbReference type="SUPFAM" id="SSF56935">
    <property type="entry name" value="Porins"/>
    <property type="match status" value="1"/>
</dbReference>
<dbReference type="InterPro" id="IPR041700">
    <property type="entry name" value="OMP_b-brl_3"/>
</dbReference>
<dbReference type="Pfam" id="PF14905">
    <property type="entry name" value="OMP_b-brl_3"/>
    <property type="match status" value="2"/>
</dbReference>
<feature type="domain" description="Outer membrane protein beta-barrel" evidence="2">
    <location>
        <begin position="751"/>
        <end position="888"/>
    </location>
</feature>